<evidence type="ECO:0000313" key="2">
    <source>
        <dbReference type="Proteomes" id="UP001551695"/>
    </source>
</evidence>
<dbReference type="RefSeq" id="WP_109525839.1">
    <property type="nucleotide sequence ID" value="NZ_JBFAKC010000004.1"/>
</dbReference>
<gene>
    <name evidence="1" type="ORF">AB0I48_10225</name>
</gene>
<proteinExistence type="predicted"/>
<organism evidence="1 2">
    <name type="scientific">Nocardia aurea</name>
    <dbReference type="NCBI Taxonomy" id="2144174"/>
    <lineage>
        <taxon>Bacteria</taxon>
        <taxon>Bacillati</taxon>
        <taxon>Actinomycetota</taxon>
        <taxon>Actinomycetes</taxon>
        <taxon>Mycobacteriales</taxon>
        <taxon>Nocardiaceae</taxon>
        <taxon>Nocardia</taxon>
    </lineage>
</organism>
<dbReference type="Proteomes" id="UP001551695">
    <property type="component" value="Unassembled WGS sequence"/>
</dbReference>
<evidence type="ECO:0000313" key="1">
    <source>
        <dbReference type="EMBL" id="MEV0707929.1"/>
    </source>
</evidence>
<comment type="caution">
    <text evidence="1">The sequence shown here is derived from an EMBL/GenBank/DDBJ whole genome shotgun (WGS) entry which is preliminary data.</text>
</comment>
<dbReference type="SUPFAM" id="SSF55961">
    <property type="entry name" value="Bet v1-like"/>
    <property type="match status" value="1"/>
</dbReference>
<accession>A0ABV3FR90</accession>
<dbReference type="Gene3D" id="3.30.530.20">
    <property type="match status" value="2"/>
</dbReference>
<reference evidence="1 2" key="1">
    <citation type="submission" date="2024-06" db="EMBL/GenBank/DDBJ databases">
        <title>The Natural Products Discovery Center: Release of the First 8490 Sequenced Strains for Exploring Actinobacteria Biosynthetic Diversity.</title>
        <authorList>
            <person name="Kalkreuter E."/>
            <person name="Kautsar S.A."/>
            <person name="Yang D."/>
            <person name="Bader C.D."/>
            <person name="Teijaro C.N."/>
            <person name="Fluegel L."/>
            <person name="Davis C.M."/>
            <person name="Simpson J.R."/>
            <person name="Lauterbach L."/>
            <person name="Steele A.D."/>
            <person name="Gui C."/>
            <person name="Meng S."/>
            <person name="Li G."/>
            <person name="Viehrig K."/>
            <person name="Ye F."/>
            <person name="Su P."/>
            <person name="Kiefer A.F."/>
            <person name="Nichols A."/>
            <person name="Cepeda A.J."/>
            <person name="Yan W."/>
            <person name="Fan B."/>
            <person name="Jiang Y."/>
            <person name="Adhikari A."/>
            <person name="Zheng C.-J."/>
            <person name="Schuster L."/>
            <person name="Cowan T.M."/>
            <person name="Smanski M.J."/>
            <person name="Chevrette M.G."/>
            <person name="De Carvalho L.P.S."/>
            <person name="Shen B."/>
        </authorList>
    </citation>
    <scope>NUCLEOTIDE SEQUENCE [LARGE SCALE GENOMIC DNA]</scope>
    <source>
        <strain evidence="1 2">NPDC050403</strain>
    </source>
</reference>
<dbReference type="EMBL" id="JBFAKC010000004">
    <property type="protein sequence ID" value="MEV0707929.1"/>
    <property type="molecule type" value="Genomic_DNA"/>
</dbReference>
<protein>
    <recommendedName>
        <fullName evidence="3">Aromatase</fullName>
    </recommendedName>
</protein>
<evidence type="ECO:0008006" key="3">
    <source>
        <dbReference type="Google" id="ProtNLM"/>
    </source>
</evidence>
<dbReference type="InterPro" id="IPR023393">
    <property type="entry name" value="START-like_dom_sf"/>
</dbReference>
<name>A0ABV3FR90_9NOCA</name>
<sequence length="314" mass="33790">MTALPSHPAATAGSVARPVDRILADVHSWPLFAGPVIHTRALAATDDVETFELWLEQDRSVRSVVLERRTSEVPTALVFRAGADGPATVVRYRDDLAGAVDIETTASNGTVTGTTASLEIVVRRILTELAESAALPGGPGAWVYTFEDVVRTHGSVADVFEFLRRLELWPGGIAHVHEVDYDEDDDGVQTVSTTVLGDDGTRHRIPSIRLCLGQARVVYKPLTVPPIARAHLGQWSVEQHADSVTITGRHTIALDPAGVRQVLGADATVEAATRLVRSALGKHSLDTLDAAKSFAENRLRSHDPALSWDRLGTS</sequence>
<keyword evidence="2" id="KW-1185">Reference proteome</keyword>